<dbReference type="EMBL" id="JACJKY010000015">
    <property type="protein sequence ID" value="MBM6921382.1"/>
    <property type="molecule type" value="Genomic_DNA"/>
</dbReference>
<dbReference type="Pfam" id="PF01098">
    <property type="entry name" value="FTSW_RODA_SPOVE"/>
    <property type="match status" value="1"/>
</dbReference>
<evidence type="ECO:0000256" key="3">
    <source>
        <dbReference type="ARBA" id="ARBA00022475"/>
    </source>
</evidence>
<gene>
    <name evidence="24" type="primary">ftsW</name>
    <name evidence="24" type="ORF">H6A12_09465</name>
</gene>
<evidence type="ECO:0000256" key="23">
    <source>
        <dbReference type="SAM" id="Phobius"/>
    </source>
</evidence>
<comment type="caution">
    <text evidence="24">The sequence shown here is derived from an EMBL/GenBank/DDBJ whole genome shotgun (WGS) entry which is preliminary data.</text>
</comment>
<dbReference type="GO" id="GO:0009252">
    <property type="term" value="P:peptidoglycan biosynthetic process"/>
    <property type="evidence" value="ECO:0007669"/>
    <property type="project" value="UniProtKB-KW"/>
</dbReference>
<feature type="region of interest" description="Disordered" evidence="22">
    <location>
        <begin position="1"/>
        <end position="22"/>
    </location>
</feature>
<feature type="transmembrane region" description="Helical" evidence="23">
    <location>
        <begin position="362"/>
        <end position="383"/>
    </location>
</feature>
<feature type="transmembrane region" description="Helical" evidence="23">
    <location>
        <begin position="95"/>
        <end position="116"/>
    </location>
</feature>
<evidence type="ECO:0000256" key="4">
    <source>
        <dbReference type="ARBA" id="ARBA00022618"/>
    </source>
</evidence>
<evidence type="ECO:0000313" key="24">
    <source>
        <dbReference type="EMBL" id="MBM6921382.1"/>
    </source>
</evidence>
<comment type="pathway">
    <text evidence="2">Cell wall biogenesis; peptidoglycan biosynthesis.</text>
</comment>
<reference evidence="24" key="1">
    <citation type="submission" date="2020-08" db="EMBL/GenBank/DDBJ databases">
        <authorList>
            <person name="Cejkova D."/>
            <person name="Kubasova T."/>
            <person name="Jahodarova E."/>
            <person name="Rychlik I."/>
        </authorList>
    </citation>
    <scope>NUCLEOTIDE SEQUENCE</scope>
    <source>
        <strain evidence="24">An559</strain>
    </source>
</reference>
<keyword evidence="6" id="KW-0808">Transferase</keyword>
<evidence type="ECO:0000256" key="7">
    <source>
        <dbReference type="ARBA" id="ARBA00022692"/>
    </source>
</evidence>
<feature type="transmembrane region" description="Helical" evidence="23">
    <location>
        <begin position="326"/>
        <end position="350"/>
    </location>
</feature>
<feature type="compositionally biased region" description="Basic residues" evidence="22">
    <location>
        <begin position="13"/>
        <end position="22"/>
    </location>
</feature>
<keyword evidence="13" id="KW-0961">Cell wall biogenesis/degradation</keyword>
<evidence type="ECO:0000256" key="19">
    <source>
        <dbReference type="ARBA" id="ARBA00044770"/>
    </source>
</evidence>
<dbReference type="NCBIfam" id="TIGR02614">
    <property type="entry name" value="ftsW"/>
    <property type="match status" value="1"/>
</dbReference>
<keyword evidence="9" id="KW-0573">Peptidoglycan synthesis</keyword>
<dbReference type="GO" id="GO:0071555">
    <property type="term" value="P:cell wall organization"/>
    <property type="evidence" value="ECO:0007669"/>
    <property type="project" value="UniProtKB-KW"/>
</dbReference>
<evidence type="ECO:0000256" key="18">
    <source>
        <dbReference type="ARBA" id="ARBA00041418"/>
    </source>
</evidence>
<evidence type="ECO:0000256" key="9">
    <source>
        <dbReference type="ARBA" id="ARBA00022984"/>
    </source>
</evidence>
<evidence type="ECO:0000256" key="8">
    <source>
        <dbReference type="ARBA" id="ARBA00022960"/>
    </source>
</evidence>
<reference evidence="24" key="2">
    <citation type="journal article" date="2021" name="Sci. Rep.">
        <title>The distribution of antibiotic resistance genes in chicken gut microbiota commensals.</title>
        <authorList>
            <person name="Juricova H."/>
            <person name="Matiasovicova J."/>
            <person name="Kubasova T."/>
            <person name="Cejkova D."/>
            <person name="Rychlik I."/>
        </authorList>
    </citation>
    <scope>NUCLEOTIDE SEQUENCE</scope>
    <source>
        <strain evidence="24">An559</strain>
    </source>
</reference>
<dbReference type="PANTHER" id="PTHR30474:SF2">
    <property type="entry name" value="PEPTIDOGLYCAN GLYCOSYLTRANSFERASE FTSW-RELATED"/>
    <property type="match status" value="1"/>
</dbReference>
<feature type="transmembrane region" description="Helical" evidence="23">
    <location>
        <begin position="67"/>
        <end position="88"/>
    </location>
</feature>
<comment type="catalytic activity">
    <reaction evidence="20">
        <text>[GlcNAc-(1-&gt;4)-Mur2Ac(oyl-L-Ala-gamma-D-Glu-L-Lys-D-Ala-D-Ala)](n)-di-trans,octa-cis-undecaprenyl diphosphate + beta-D-GlcNAc-(1-&gt;4)-Mur2Ac(oyl-L-Ala-gamma-D-Glu-L-Lys-D-Ala-D-Ala)-di-trans,octa-cis-undecaprenyl diphosphate = [GlcNAc-(1-&gt;4)-Mur2Ac(oyl-L-Ala-gamma-D-Glu-L-Lys-D-Ala-D-Ala)](n+1)-di-trans,octa-cis-undecaprenyl diphosphate + di-trans,octa-cis-undecaprenyl diphosphate + H(+)</text>
        <dbReference type="Rhea" id="RHEA:23708"/>
        <dbReference type="Rhea" id="RHEA-COMP:9602"/>
        <dbReference type="Rhea" id="RHEA-COMP:9603"/>
        <dbReference type="ChEBI" id="CHEBI:15378"/>
        <dbReference type="ChEBI" id="CHEBI:58405"/>
        <dbReference type="ChEBI" id="CHEBI:60033"/>
        <dbReference type="ChEBI" id="CHEBI:78435"/>
        <dbReference type="EC" id="2.4.99.28"/>
    </reaction>
</comment>
<keyword evidence="7 23" id="KW-0812">Transmembrane</keyword>
<keyword evidence="12" id="KW-0131">Cell cycle</keyword>
<evidence type="ECO:0000256" key="2">
    <source>
        <dbReference type="ARBA" id="ARBA00004752"/>
    </source>
</evidence>
<proteinExistence type="inferred from homology"/>
<evidence type="ECO:0000256" key="10">
    <source>
        <dbReference type="ARBA" id="ARBA00022989"/>
    </source>
</evidence>
<dbReference type="GO" id="GO:0005886">
    <property type="term" value="C:plasma membrane"/>
    <property type="evidence" value="ECO:0007669"/>
    <property type="project" value="UniProtKB-SubCell"/>
</dbReference>
<dbReference type="EC" id="2.4.99.28" evidence="19"/>
<feature type="transmembrane region" description="Helical" evidence="23">
    <location>
        <begin position="161"/>
        <end position="179"/>
    </location>
</feature>
<evidence type="ECO:0000256" key="12">
    <source>
        <dbReference type="ARBA" id="ARBA00023306"/>
    </source>
</evidence>
<keyword evidence="5" id="KW-0328">Glycosyltransferase</keyword>
<evidence type="ECO:0000256" key="17">
    <source>
        <dbReference type="ARBA" id="ARBA00041185"/>
    </source>
</evidence>
<keyword evidence="10 23" id="KW-1133">Transmembrane helix</keyword>
<keyword evidence="11 23" id="KW-0472">Membrane</keyword>
<accession>A0A938X8H6</accession>
<dbReference type="PANTHER" id="PTHR30474">
    <property type="entry name" value="CELL CYCLE PROTEIN"/>
    <property type="match status" value="1"/>
</dbReference>
<dbReference type="InterPro" id="IPR001182">
    <property type="entry name" value="FtsW/RodA"/>
</dbReference>
<dbReference type="AlphaFoldDB" id="A0A938X8H6"/>
<feature type="transmembrane region" description="Helical" evidence="23">
    <location>
        <begin position="136"/>
        <end position="154"/>
    </location>
</feature>
<comment type="similarity">
    <text evidence="16">Belongs to the SEDS family. FtsW subfamily.</text>
</comment>
<feature type="transmembrane region" description="Helical" evidence="23">
    <location>
        <begin position="32"/>
        <end position="55"/>
    </location>
</feature>
<dbReference type="InterPro" id="IPR013437">
    <property type="entry name" value="FtsW"/>
</dbReference>
<dbReference type="RefSeq" id="WP_204447281.1">
    <property type="nucleotide sequence ID" value="NZ_JACJKY010000015.1"/>
</dbReference>
<protein>
    <recommendedName>
        <fullName evidence="17">Probable peptidoglycan glycosyltransferase FtsW</fullName>
        <ecNumber evidence="19">2.4.99.28</ecNumber>
    </recommendedName>
    <alternativeName>
        <fullName evidence="18">Cell division protein FtsW</fullName>
    </alternativeName>
    <alternativeName>
        <fullName evidence="15">Cell wall polymerase</fullName>
    </alternativeName>
    <alternativeName>
        <fullName evidence="14">Peptidoglycan polymerase</fullName>
    </alternativeName>
</protein>
<evidence type="ECO:0000256" key="11">
    <source>
        <dbReference type="ARBA" id="ARBA00023136"/>
    </source>
</evidence>
<sequence>MTAANTKDAAPKSKTKRGVHGAKKKIPRMDTAFLIIVLVLLAYGIIMVFSASYPAALEKTGNSLHFISQHILFVLAGIAAMIFISYIDYHVYQRFAFIIFGVAFLLLILVLIPGIGKELNNARRWIYIGPINFQPSEIMKFGVIVLFAHLISHYQKKMGTFKYGVAPYMICLITIAGLMMLEPHLSGTILIFGIGCIMMYIGGTKLRYFLVIGGVAGLGVAGVVMLKGVNYIADRLQFWLNPFADVNDKTWQTVQSLVAIGSGGLFGRGIGASRQKYLWLPEAYNDFIFAVICEELGLIGALLVITLFVLLAVRGFSIASKATDKFGFMLGVGIIVQICLQAFFNIAVVTNFVPNTGISLPFFSYGGTAIMMQLGEMGILLSISRFAKIEKP</sequence>
<feature type="transmembrane region" description="Helical" evidence="23">
    <location>
        <begin position="208"/>
        <end position="233"/>
    </location>
</feature>
<evidence type="ECO:0000256" key="1">
    <source>
        <dbReference type="ARBA" id="ARBA00004651"/>
    </source>
</evidence>
<dbReference type="GO" id="GO:0032153">
    <property type="term" value="C:cell division site"/>
    <property type="evidence" value="ECO:0007669"/>
    <property type="project" value="TreeGrafter"/>
</dbReference>
<comment type="subcellular location">
    <subcellularLocation>
        <location evidence="1">Cell membrane</location>
        <topology evidence="1">Multi-pass membrane protein</topology>
    </subcellularLocation>
</comment>
<keyword evidence="3" id="KW-1003">Cell membrane</keyword>
<evidence type="ECO:0000256" key="21">
    <source>
        <dbReference type="ARBA" id="ARBA00049966"/>
    </source>
</evidence>
<name>A0A938X8H6_9FIRM</name>
<dbReference type="GO" id="GO:0051301">
    <property type="term" value="P:cell division"/>
    <property type="evidence" value="ECO:0007669"/>
    <property type="project" value="UniProtKB-KW"/>
</dbReference>
<evidence type="ECO:0000256" key="6">
    <source>
        <dbReference type="ARBA" id="ARBA00022679"/>
    </source>
</evidence>
<keyword evidence="25" id="KW-1185">Reference proteome</keyword>
<evidence type="ECO:0000256" key="22">
    <source>
        <dbReference type="SAM" id="MobiDB-lite"/>
    </source>
</evidence>
<evidence type="ECO:0000256" key="14">
    <source>
        <dbReference type="ARBA" id="ARBA00032370"/>
    </source>
</evidence>
<evidence type="ECO:0000256" key="5">
    <source>
        <dbReference type="ARBA" id="ARBA00022676"/>
    </source>
</evidence>
<organism evidence="24 25">
    <name type="scientific">Merdimmobilis hominis</name>
    <dbReference type="NCBI Taxonomy" id="2897707"/>
    <lineage>
        <taxon>Bacteria</taxon>
        <taxon>Bacillati</taxon>
        <taxon>Bacillota</taxon>
        <taxon>Clostridia</taxon>
        <taxon>Eubacteriales</taxon>
        <taxon>Oscillospiraceae</taxon>
        <taxon>Merdimmobilis</taxon>
    </lineage>
</organism>
<comment type="function">
    <text evidence="21">Peptidoglycan polymerase that is essential for cell division.</text>
</comment>
<dbReference type="GO" id="GO:0008360">
    <property type="term" value="P:regulation of cell shape"/>
    <property type="evidence" value="ECO:0007669"/>
    <property type="project" value="UniProtKB-KW"/>
</dbReference>
<evidence type="ECO:0000256" key="15">
    <source>
        <dbReference type="ARBA" id="ARBA00033270"/>
    </source>
</evidence>
<evidence type="ECO:0000256" key="16">
    <source>
        <dbReference type="ARBA" id="ARBA00038053"/>
    </source>
</evidence>
<keyword evidence="8" id="KW-0133">Cell shape</keyword>
<dbReference type="GO" id="GO:0015648">
    <property type="term" value="F:lipid-linked peptidoglycan transporter activity"/>
    <property type="evidence" value="ECO:0007669"/>
    <property type="project" value="TreeGrafter"/>
</dbReference>
<dbReference type="GO" id="GO:0008955">
    <property type="term" value="F:peptidoglycan glycosyltransferase activity"/>
    <property type="evidence" value="ECO:0007669"/>
    <property type="project" value="UniProtKB-EC"/>
</dbReference>
<evidence type="ECO:0000256" key="13">
    <source>
        <dbReference type="ARBA" id="ARBA00023316"/>
    </source>
</evidence>
<evidence type="ECO:0000256" key="20">
    <source>
        <dbReference type="ARBA" id="ARBA00049902"/>
    </source>
</evidence>
<feature type="transmembrane region" description="Helical" evidence="23">
    <location>
        <begin position="287"/>
        <end position="314"/>
    </location>
</feature>
<dbReference type="Proteomes" id="UP000774750">
    <property type="component" value="Unassembled WGS sequence"/>
</dbReference>
<keyword evidence="4" id="KW-0132">Cell division</keyword>
<evidence type="ECO:0000313" key="25">
    <source>
        <dbReference type="Proteomes" id="UP000774750"/>
    </source>
</evidence>
<feature type="transmembrane region" description="Helical" evidence="23">
    <location>
        <begin position="185"/>
        <end position="201"/>
    </location>
</feature>